<dbReference type="InterPro" id="IPR001537">
    <property type="entry name" value="SpoU_MeTrfase"/>
</dbReference>
<evidence type="ECO:0000313" key="4">
    <source>
        <dbReference type="EMBL" id="GAA0626240.1"/>
    </source>
</evidence>
<accession>A0ABN1H203</accession>
<keyword evidence="2" id="KW-0808">Transferase</keyword>
<organism evidence="4 5">
    <name type="scientific">Sporichthya brevicatena</name>
    <dbReference type="NCBI Taxonomy" id="171442"/>
    <lineage>
        <taxon>Bacteria</taxon>
        <taxon>Bacillati</taxon>
        <taxon>Actinomycetota</taxon>
        <taxon>Actinomycetes</taxon>
        <taxon>Sporichthyales</taxon>
        <taxon>Sporichthyaceae</taxon>
        <taxon>Sporichthya</taxon>
    </lineage>
</organism>
<evidence type="ECO:0000259" key="3">
    <source>
        <dbReference type="Pfam" id="PF00588"/>
    </source>
</evidence>
<dbReference type="SUPFAM" id="SSF75217">
    <property type="entry name" value="alpha/beta knot"/>
    <property type="match status" value="1"/>
</dbReference>
<gene>
    <name evidence="4" type="ORF">GCM10009547_32070</name>
</gene>
<dbReference type="EMBL" id="BAAAHE010000026">
    <property type="protein sequence ID" value="GAA0626240.1"/>
    <property type="molecule type" value="Genomic_DNA"/>
</dbReference>
<feature type="domain" description="tRNA/rRNA methyltransferase SpoU type" evidence="3">
    <location>
        <begin position="32"/>
        <end position="176"/>
    </location>
</feature>
<comment type="caution">
    <text evidence="4">The sequence shown here is derived from an EMBL/GenBank/DDBJ whole genome shotgun (WGS) entry which is preliminary data.</text>
</comment>
<sequence length="188" mass="19295">MASIAQTVTPQGLVAVCRFLDVPLALDPAPRLVALLAEVRDPGNAGTVIRVADAAGADAVVLTRSSVDVYNPKCARASAGSVFHLPVTVEADLPATVDALRAAGVQILAADGAGPDDLDTLEDAGTLAAPTAWLFGNEAWGLPPALRALADRVVRVPIHGRAESLNLATAAAVCLYASARAHRRPPSR</sequence>
<reference evidence="5" key="1">
    <citation type="journal article" date="2019" name="Int. J. Syst. Evol. Microbiol.">
        <title>The Global Catalogue of Microorganisms (GCM) 10K type strain sequencing project: providing services to taxonomists for standard genome sequencing and annotation.</title>
        <authorList>
            <consortium name="The Broad Institute Genomics Platform"/>
            <consortium name="The Broad Institute Genome Sequencing Center for Infectious Disease"/>
            <person name="Wu L."/>
            <person name="Ma J."/>
        </authorList>
    </citation>
    <scope>NUCLEOTIDE SEQUENCE [LARGE SCALE GENOMIC DNA]</scope>
    <source>
        <strain evidence="5">JCM 10671</strain>
    </source>
</reference>
<keyword evidence="5" id="KW-1185">Reference proteome</keyword>
<dbReference type="Proteomes" id="UP001500957">
    <property type="component" value="Unassembled WGS sequence"/>
</dbReference>
<dbReference type="PANTHER" id="PTHR43191">
    <property type="entry name" value="RRNA METHYLTRANSFERASE 3"/>
    <property type="match status" value="1"/>
</dbReference>
<keyword evidence="1" id="KW-0489">Methyltransferase</keyword>
<dbReference type="PANTHER" id="PTHR43191:SF2">
    <property type="entry name" value="RRNA METHYLTRANSFERASE 3, MITOCHONDRIAL"/>
    <property type="match status" value="1"/>
</dbReference>
<dbReference type="Pfam" id="PF00588">
    <property type="entry name" value="SpoU_methylase"/>
    <property type="match status" value="1"/>
</dbReference>
<protein>
    <recommendedName>
        <fullName evidence="3">tRNA/rRNA methyltransferase SpoU type domain-containing protein</fullName>
    </recommendedName>
</protein>
<evidence type="ECO:0000256" key="2">
    <source>
        <dbReference type="ARBA" id="ARBA00022679"/>
    </source>
</evidence>
<dbReference type="Gene3D" id="3.40.1280.10">
    <property type="match status" value="1"/>
</dbReference>
<dbReference type="InterPro" id="IPR051259">
    <property type="entry name" value="rRNA_Methyltransferase"/>
</dbReference>
<evidence type="ECO:0000313" key="5">
    <source>
        <dbReference type="Proteomes" id="UP001500957"/>
    </source>
</evidence>
<name>A0ABN1H203_9ACTN</name>
<dbReference type="InterPro" id="IPR029026">
    <property type="entry name" value="tRNA_m1G_MTases_N"/>
</dbReference>
<evidence type="ECO:0000256" key="1">
    <source>
        <dbReference type="ARBA" id="ARBA00022603"/>
    </source>
</evidence>
<dbReference type="InterPro" id="IPR029028">
    <property type="entry name" value="Alpha/beta_knot_MTases"/>
</dbReference>
<dbReference type="CDD" id="cd18095">
    <property type="entry name" value="SpoU-like_rRNA-MTase"/>
    <property type="match status" value="1"/>
</dbReference>
<proteinExistence type="predicted"/>